<organism evidence="2 3">
    <name type="scientific">Perkinsus chesapeaki</name>
    <name type="common">Clam parasite</name>
    <name type="synonym">Perkinsus andrewsi</name>
    <dbReference type="NCBI Taxonomy" id="330153"/>
    <lineage>
        <taxon>Eukaryota</taxon>
        <taxon>Sar</taxon>
        <taxon>Alveolata</taxon>
        <taxon>Perkinsozoa</taxon>
        <taxon>Perkinsea</taxon>
        <taxon>Perkinsida</taxon>
        <taxon>Perkinsidae</taxon>
        <taxon>Perkinsus</taxon>
    </lineage>
</organism>
<dbReference type="EMBL" id="JAAPAO010000023">
    <property type="protein sequence ID" value="KAF4676985.1"/>
    <property type="molecule type" value="Genomic_DNA"/>
</dbReference>
<comment type="caution">
    <text evidence="2">The sequence shown here is derived from an EMBL/GenBank/DDBJ whole genome shotgun (WGS) entry which is preliminary data.</text>
</comment>
<evidence type="ECO:0000313" key="2">
    <source>
        <dbReference type="EMBL" id="KAF4676985.1"/>
    </source>
</evidence>
<feature type="region of interest" description="Disordered" evidence="1">
    <location>
        <begin position="87"/>
        <end position="125"/>
    </location>
</feature>
<name>A0A7J6MZG2_PERCH</name>
<keyword evidence="3" id="KW-1185">Reference proteome</keyword>
<gene>
    <name evidence="2" type="ORF">FOL47_003982</name>
</gene>
<sequence>MLRLHCLFVVDDNTHDLRGVVTKASFDIPDELLPVGGSAIKATADGNDMIKSMPSQFRRHSIGSLSASMITPSNVLPFSMLFGGDQRESTSTIQSTSSSAGTQSAAETGIDEWMPTVARSKSSRQ</sequence>
<dbReference type="AlphaFoldDB" id="A0A7J6MZG2"/>
<reference evidence="2 3" key="1">
    <citation type="submission" date="2020-04" db="EMBL/GenBank/DDBJ databases">
        <title>Perkinsus chesapeaki whole genome sequence.</title>
        <authorList>
            <person name="Bogema D.R."/>
        </authorList>
    </citation>
    <scope>NUCLEOTIDE SEQUENCE [LARGE SCALE GENOMIC DNA]</scope>
    <source>
        <strain evidence="2">ATCC PRA-425</strain>
    </source>
</reference>
<dbReference type="Proteomes" id="UP000591131">
    <property type="component" value="Unassembled WGS sequence"/>
</dbReference>
<evidence type="ECO:0000256" key="1">
    <source>
        <dbReference type="SAM" id="MobiDB-lite"/>
    </source>
</evidence>
<proteinExistence type="predicted"/>
<evidence type="ECO:0000313" key="3">
    <source>
        <dbReference type="Proteomes" id="UP000591131"/>
    </source>
</evidence>
<protein>
    <submittedName>
        <fullName evidence="2">Uncharacterized protein</fullName>
    </submittedName>
</protein>
<feature type="compositionally biased region" description="Low complexity" evidence="1">
    <location>
        <begin position="89"/>
        <end position="108"/>
    </location>
</feature>
<accession>A0A7J6MZG2</accession>